<reference evidence="8 9" key="1">
    <citation type="submission" date="2021-03" db="EMBL/GenBank/DDBJ databases">
        <title>Caproiciproducens sp. nov. isolated from feces of cow.</title>
        <authorList>
            <person name="Choi J.-Y."/>
        </authorList>
    </citation>
    <scope>NUCLEOTIDE SEQUENCE [LARGE SCALE GENOMIC DNA]</scope>
    <source>
        <strain evidence="8 9">AGMB10547</strain>
    </source>
</reference>
<comment type="cofactor">
    <cofactor evidence="1">
        <name>[4Fe-4S] cluster</name>
        <dbReference type="ChEBI" id="CHEBI:49883"/>
    </cofactor>
</comment>
<dbReference type="SFLD" id="SFLDS00029">
    <property type="entry name" value="Radical_SAM"/>
    <property type="match status" value="1"/>
</dbReference>
<dbReference type="SMART" id="SM00729">
    <property type="entry name" value="Elp3"/>
    <property type="match status" value="1"/>
</dbReference>
<gene>
    <name evidence="8" type="ORF">J5W02_01065</name>
</gene>
<proteinExistence type="predicted"/>
<name>A0ABS7DJI6_9FIRM</name>
<dbReference type="Pfam" id="PF13311">
    <property type="entry name" value="DUF4080"/>
    <property type="match status" value="1"/>
</dbReference>
<keyword evidence="3" id="KW-0479">Metal-binding</keyword>
<dbReference type="CDD" id="cd02068">
    <property type="entry name" value="radical_SAM_B12_BD"/>
    <property type="match status" value="1"/>
</dbReference>
<organism evidence="8 9">
    <name type="scientific">Caproiciproducens faecalis</name>
    <dbReference type="NCBI Taxonomy" id="2820301"/>
    <lineage>
        <taxon>Bacteria</taxon>
        <taxon>Bacillati</taxon>
        <taxon>Bacillota</taxon>
        <taxon>Clostridia</taxon>
        <taxon>Eubacteriales</taxon>
        <taxon>Acutalibacteraceae</taxon>
        <taxon>Caproiciproducens</taxon>
    </lineage>
</organism>
<dbReference type="Proteomes" id="UP000719942">
    <property type="component" value="Unassembled WGS sequence"/>
</dbReference>
<dbReference type="Gene3D" id="3.80.30.20">
    <property type="entry name" value="tm_1862 like domain"/>
    <property type="match status" value="1"/>
</dbReference>
<accession>A0ABS7DJI6</accession>
<dbReference type="Pfam" id="PF02310">
    <property type="entry name" value="B12-binding"/>
    <property type="match status" value="1"/>
</dbReference>
<keyword evidence="2" id="KW-0949">S-adenosyl-L-methionine</keyword>
<feature type="domain" description="Radical SAM core" evidence="7">
    <location>
        <begin position="177"/>
        <end position="415"/>
    </location>
</feature>
<dbReference type="InterPro" id="IPR034466">
    <property type="entry name" value="Methyltransferase_Class_B"/>
</dbReference>
<evidence type="ECO:0000256" key="5">
    <source>
        <dbReference type="ARBA" id="ARBA00023014"/>
    </source>
</evidence>
<dbReference type="SFLD" id="SFLDG01082">
    <property type="entry name" value="B12-binding_domain_containing"/>
    <property type="match status" value="1"/>
</dbReference>
<dbReference type="InterPro" id="IPR006638">
    <property type="entry name" value="Elp3/MiaA/NifB-like_rSAM"/>
</dbReference>
<dbReference type="PANTHER" id="PTHR43409:SF16">
    <property type="entry name" value="SLR0320 PROTEIN"/>
    <property type="match status" value="1"/>
</dbReference>
<keyword evidence="5" id="KW-0411">Iron-sulfur</keyword>
<dbReference type="EMBL" id="JAGFNZ010000001">
    <property type="protein sequence ID" value="MBW7571388.1"/>
    <property type="molecule type" value="Genomic_DNA"/>
</dbReference>
<evidence type="ECO:0000256" key="3">
    <source>
        <dbReference type="ARBA" id="ARBA00022723"/>
    </source>
</evidence>
<dbReference type="CDD" id="cd01335">
    <property type="entry name" value="Radical_SAM"/>
    <property type="match status" value="1"/>
</dbReference>
<dbReference type="SFLD" id="SFLDG01123">
    <property type="entry name" value="methyltransferase_(Class_B)"/>
    <property type="match status" value="1"/>
</dbReference>
<evidence type="ECO:0000256" key="2">
    <source>
        <dbReference type="ARBA" id="ARBA00022691"/>
    </source>
</evidence>
<evidence type="ECO:0000259" key="6">
    <source>
        <dbReference type="PROSITE" id="PS51332"/>
    </source>
</evidence>
<dbReference type="InterPro" id="IPR007197">
    <property type="entry name" value="rSAM"/>
</dbReference>
<evidence type="ECO:0000256" key="4">
    <source>
        <dbReference type="ARBA" id="ARBA00023004"/>
    </source>
</evidence>
<evidence type="ECO:0000256" key="1">
    <source>
        <dbReference type="ARBA" id="ARBA00001966"/>
    </source>
</evidence>
<dbReference type="InterPro" id="IPR023404">
    <property type="entry name" value="rSAM_horseshoe"/>
</dbReference>
<sequence length="566" mass="63234">MKNEITAAICVLNSKYIHSSLAPWCLSAGVDAYCVPGITAEVVEGTINERLEAVAQRILALNPQVIGFSCYIWNISATKRLIHLVKNSLPRAVIVLGGPEVSYCAEKLLNEEPLVQYVISGEGERPFALLLNAVSRGDAAENIPGVCFRRDGRAVIVPPHTPEEDPPSPYTPKYLDALKGRIAYLEASRGCPYSCAFCLSGRCGSARFFDLDRAKQELLLLARSGAKTVKLVDRTFNANRRRANELFRFIIQNYGNEIPAGVCFHFEIAGDILDEDTLNLLAQAPKGAMQLEIGLQSFNPKTLAAINRKTDVERLKKNILRLIANANMHIHIDLIAGLPYEDLASFAESFNIAYGLNPNMLQLGFLKLLYGAPMRENPEEFPCSYDSQPPYEITRTPWLSEEELLNLHRTEDALERLYNSGRFPRTLAYLLKESGMTPFELFGRFGAFAAQKGTERIPLDEYIALVFTFFSGQNGIDKEVLRDKMVRDRLSTNASGKLPPILYVRDPSLGKAVRELENEFPTPKGVKRGCAILYSEHCLAYADYQNRNPINGEFYLKEFYPGTVTL</sequence>
<dbReference type="Pfam" id="PF04055">
    <property type="entry name" value="Radical_SAM"/>
    <property type="match status" value="1"/>
</dbReference>
<dbReference type="InterPro" id="IPR006158">
    <property type="entry name" value="Cobalamin-bd"/>
</dbReference>
<dbReference type="InterPro" id="IPR058240">
    <property type="entry name" value="rSAM_sf"/>
</dbReference>
<dbReference type="SUPFAM" id="SSF102114">
    <property type="entry name" value="Radical SAM enzymes"/>
    <property type="match status" value="1"/>
</dbReference>
<evidence type="ECO:0000313" key="8">
    <source>
        <dbReference type="EMBL" id="MBW7571388.1"/>
    </source>
</evidence>
<dbReference type="RefSeq" id="WP_219963801.1">
    <property type="nucleotide sequence ID" value="NZ_JAGFNZ010000001.1"/>
</dbReference>
<comment type="caution">
    <text evidence="8">The sequence shown here is derived from an EMBL/GenBank/DDBJ whole genome shotgun (WGS) entry which is preliminary data.</text>
</comment>
<dbReference type="PANTHER" id="PTHR43409">
    <property type="entry name" value="ANAEROBIC MAGNESIUM-PROTOPORPHYRIN IX MONOMETHYL ESTER CYCLASE-RELATED"/>
    <property type="match status" value="1"/>
</dbReference>
<keyword evidence="9" id="KW-1185">Reference proteome</keyword>
<dbReference type="InterPro" id="IPR025288">
    <property type="entry name" value="DUF4080"/>
</dbReference>
<protein>
    <submittedName>
        <fullName evidence="8">DUF4080 domain-containing protein</fullName>
    </submittedName>
</protein>
<dbReference type="Gene3D" id="3.40.50.280">
    <property type="entry name" value="Cobalamin-binding domain"/>
    <property type="match status" value="1"/>
</dbReference>
<feature type="domain" description="B12-binding" evidence="6">
    <location>
        <begin position="5"/>
        <end position="141"/>
    </location>
</feature>
<dbReference type="PROSITE" id="PS51918">
    <property type="entry name" value="RADICAL_SAM"/>
    <property type="match status" value="1"/>
</dbReference>
<evidence type="ECO:0000313" key="9">
    <source>
        <dbReference type="Proteomes" id="UP000719942"/>
    </source>
</evidence>
<dbReference type="InterPro" id="IPR051198">
    <property type="entry name" value="BchE-like"/>
</dbReference>
<evidence type="ECO:0000259" key="7">
    <source>
        <dbReference type="PROSITE" id="PS51918"/>
    </source>
</evidence>
<keyword evidence="4" id="KW-0408">Iron</keyword>
<dbReference type="PROSITE" id="PS51332">
    <property type="entry name" value="B12_BINDING"/>
    <property type="match status" value="1"/>
</dbReference>